<proteinExistence type="predicted"/>
<keyword evidence="1" id="KW-0472">Membrane</keyword>
<evidence type="ECO:0000313" key="2">
    <source>
        <dbReference type="EMBL" id="MBD3663839.1"/>
    </source>
</evidence>
<sequence>MLKRLNNFMRSEEGAVTVDWVVLTAAVAGLAVAAITSIEGATGSVGASVMGFLNGVTPG</sequence>
<evidence type="ECO:0008006" key="4">
    <source>
        <dbReference type="Google" id="ProtNLM"/>
    </source>
</evidence>
<feature type="transmembrane region" description="Helical" evidence="1">
    <location>
        <begin position="20"/>
        <end position="38"/>
    </location>
</feature>
<gene>
    <name evidence="2" type="ORF">H9Q16_07900</name>
</gene>
<dbReference type="Proteomes" id="UP000635142">
    <property type="component" value="Unassembled WGS sequence"/>
</dbReference>
<dbReference type="RefSeq" id="WP_191074772.1">
    <property type="nucleotide sequence ID" value="NZ_JACTAG010000001.1"/>
</dbReference>
<name>A0A927D4R8_9RHOB</name>
<evidence type="ECO:0000313" key="3">
    <source>
        <dbReference type="Proteomes" id="UP000635142"/>
    </source>
</evidence>
<keyword evidence="1" id="KW-0812">Transmembrane</keyword>
<comment type="caution">
    <text evidence="2">The sequence shown here is derived from an EMBL/GenBank/DDBJ whole genome shotgun (WGS) entry which is preliminary data.</text>
</comment>
<dbReference type="AlphaFoldDB" id="A0A927D4R8"/>
<protein>
    <recommendedName>
        <fullName evidence="4">Flp family type IVb pilin</fullName>
    </recommendedName>
</protein>
<keyword evidence="3" id="KW-1185">Reference proteome</keyword>
<dbReference type="EMBL" id="JACTAG010000001">
    <property type="protein sequence ID" value="MBD3663839.1"/>
    <property type="molecule type" value="Genomic_DNA"/>
</dbReference>
<keyword evidence="1" id="KW-1133">Transmembrane helix</keyword>
<reference evidence="2" key="1">
    <citation type="submission" date="2020-08" db="EMBL/GenBank/DDBJ databases">
        <title>Sulfitobacter aestuariivivens sp. nov., isolated from a tidal flat.</title>
        <authorList>
            <person name="Park S."/>
            <person name="Yoon J.-H."/>
        </authorList>
    </citation>
    <scope>NUCLEOTIDE SEQUENCE</scope>
    <source>
        <strain evidence="2">TSTF-M16</strain>
    </source>
</reference>
<organism evidence="2 3">
    <name type="scientific">Sulfitobacter aestuariivivens</name>
    <dbReference type="NCBI Taxonomy" id="2766981"/>
    <lineage>
        <taxon>Bacteria</taxon>
        <taxon>Pseudomonadati</taxon>
        <taxon>Pseudomonadota</taxon>
        <taxon>Alphaproteobacteria</taxon>
        <taxon>Rhodobacterales</taxon>
        <taxon>Roseobacteraceae</taxon>
        <taxon>Sulfitobacter</taxon>
    </lineage>
</organism>
<evidence type="ECO:0000256" key="1">
    <source>
        <dbReference type="SAM" id="Phobius"/>
    </source>
</evidence>
<accession>A0A927D4R8</accession>